<evidence type="ECO:0000256" key="4">
    <source>
        <dbReference type="ARBA" id="ARBA00022692"/>
    </source>
</evidence>
<keyword evidence="4 7" id="KW-0812">Transmembrane</keyword>
<comment type="subcellular location">
    <subcellularLocation>
        <location evidence="1">Cell membrane</location>
        <topology evidence="1">Multi-pass membrane protein</topology>
    </subcellularLocation>
</comment>
<evidence type="ECO:0000256" key="5">
    <source>
        <dbReference type="ARBA" id="ARBA00022989"/>
    </source>
</evidence>
<comment type="similarity">
    <text evidence="2">Belongs to the polysaccharide synthase family.</text>
</comment>
<evidence type="ECO:0000256" key="6">
    <source>
        <dbReference type="ARBA" id="ARBA00023136"/>
    </source>
</evidence>
<feature type="transmembrane region" description="Helical" evidence="7">
    <location>
        <begin position="452"/>
        <end position="471"/>
    </location>
</feature>
<dbReference type="NCBIfam" id="NF007773">
    <property type="entry name" value="PRK10459.1"/>
    <property type="match status" value="1"/>
</dbReference>
<evidence type="ECO:0000256" key="3">
    <source>
        <dbReference type="ARBA" id="ARBA00022475"/>
    </source>
</evidence>
<evidence type="ECO:0000313" key="8">
    <source>
        <dbReference type="EMBL" id="MFD2966708.1"/>
    </source>
</evidence>
<feature type="transmembrane region" description="Helical" evidence="7">
    <location>
        <begin position="289"/>
        <end position="309"/>
    </location>
</feature>
<evidence type="ECO:0000313" key="9">
    <source>
        <dbReference type="Proteomes" id="UP001597525"/>
    </source>
</evidence>
<feature type="transmembrane region" description="Helical" evidence="7">
    <location>
        <begin position="172"/>
        <end position="193"/>
    </location>
</feature>
<keyword evidence="3" id="KW-1003">Cell membrane</keyword>
<comment type="caution">
    <text evidence="8">The sequence shown here is derived from an EMBL/GenBank/DDBJ whole genome shotgun (WGS) entry which is preliminary data.</text>
</comment>
<feature type="transmembrane region" description="Helical" evidence="7">
    <location>
        <begin position="117"/>
        <end position="135"/>
    </location>
</feature>
<dbReference type="Proteomes" id="UP001597525">
    <property type="component" value="Unassembled WGS sequence"/>
</dbReference>
<feature type="transmembrane region" description="Helical" evidence="7">
    <location>
        <begin position="329"/>
        <end position="352"/>
    </location>
</feature>
<feature type="transmembrane region" description="Helical" evidence="7">
    <location>
        <begin position="373"/>
        <end position="402"/>
    </location>
</feature>
<accession>A0ABW6BDS7</accession>
<sequence>MKAKQSRSGFVGGTVWTTISFVVVTIVYLLRISILTRYLDKSDFGLVAIVLMILGFTNIFADLGVSSALLSQNNVNKKEYSSLYWGGGIISILLYFVVTLSTPLFSRFYNEPFLNTLIPVMAVDLIISAIGRQFAVFKQKDFRFKELAIIKIVSELFSLLVAAVLAYNGYGIWSLVASILVASFINSVLNFILGIKLHPLSFNLNYSQTKHLYKIGFYQAGSQVLDYISSQIDILILGKMIPMADMGVYSIIKNLVLKIYSSINQIVTKVAVPIFSKLKDNTVKFREKYLEISSGIMLVNTVCYLIIMVNSSETLSLFYGSQYSKYADILQFLCVWGVFSSIVNCASVLIVISTGRTDLGFRWTQLRLFLNPLFIVVGAYFGGILGTAIAQAIYSFITIFFYREVVVKKILPSLSNRDFLLVLYRPILLAATFYCVFYFARNYVPLYLTMNVYLKYSLSAIVIAGCYFLVFKNSIRNVVKL</sequence>
<feature type="transmembrane region" description="Helical" evidence="7">
    <location>
        <begin position="422"/>
        <end position="440"/>
    </location>
</feature>
<keyword evidence="9" id="KW-1185">Reference proteome</keyword>
<dbReference type="PANTHER" id="PTHR30250:SF10">
    <property type="entry name" value="LIPOPOLYSACCHARIDE BIOSYNTHESIS PROTEIN WZXC"/>
    <property type="match status" value="1"/>
</dbReference>
<dbReference type="RefSeq" id="WP_320182409.1">
    <property type="nucleotide sequence ID" value="NZ_CP138332.1"/>
</dbReference>
<dbReference type="Pfam" id="PF13440">
    <property type="entry name" value="Polysacc_synt_3"/>
    <property type="match status" value="1"/>
</dbReference>
<dbReference type="PANTHER" id="PTHR30250">
    <property type="entry name" value="PST FAMILY PREDICTED COLANIC ACID TRANSPORTER"/>
    <property type="match status" value="1"/>
</dbReference>
<gene>
    <name evidence="8" type="ORF">ACFS7Y_04895</name>
</gene>
<keyword evidence="5 7" id="KW-1133">Transmembrane helix</keyword>
<name>A0ABW6BDS7_9SPHI</name>
<feature type="transmembrane region" description="Helical" evidence="7">
    <location>
        <begin position="46"/>
        <end position="70"/>
    </location>
</feature>
<feature type="transmembrane region" description="Helical" evidence="7">
    <location>
        <begin position="147"/>
        <end position="166"/>
    </location>
</feature>
<organism evidence="8 9">
    <name type="scientific">Sphingobacterium bambusae</name>
    <dbReference type="NCBI Taxonomy" id="662858"/>
    <lineage>
        <taxon>Bacteria</taxon>
        <taxon>Pseudomonadati</taxon>
        <taxon>Bacteroidota</taxon>
        <taxon>Sphingobacteriia</taxon>
        <taxon>Sphingobacteriales</taxon>
        <taxon>Sphingobacteriaceae</taxon>
        <taxon>Sphingobacterium</taxon>
    </lineage>
</organism>
<dbReference type="CDD" id="cd13127">
    <property type="entry name" value="MATE_tuaB_like"/>
    <property type="match status" value="1"/>
</dbReference>
<protein>
    <submittedName>
        <fullName evidence="8">MOP flippase family protein</fullName>
    </submittedName>
</protein>
<feature type="transmembrane region" description="Helical" evidence="7">
    <location>
        <begin position="82"/>
        <end position="105"/>
    </location>
</feature>
<dbReference type="InterPro" id="IPR050833">
    <property type="entry name" value="Poly_Biosynth_Transport"/>
</dbReference>
<keyword evidence="6 7" id="KW-0472">Membrane</keyword>
<evidence type="ECO:0000256" key="7">
    <source>
        <dbReference type="SAM" id="Phobius"/>
    </source>
</evidence>
<evidence type="ECO:0000256" key="1">
    <source>
        <dbReference type="ARBA" id="ARBA00004651"/>
    </source>
</evidence>
<dbReference type="EMBL" id="JBHUPB010000004">
    <property type="protein sequence ID" value="MFD2966708.1"/>
    <property type="molecule type" value="Genomic_DNA"/>
</dbReference>
<reference evidence="9" key="1">
    <citation type="journal article" date="2019" name="Int. J. Syst. Evol. Microbiol.">
        <title>The Global Catalogue of Microorganisms (GCM) 10K type strain sequencing project: providing services to taxonomists for standard genome sequencing and annotation.</title>
        <authorList>
            <consortium name="The Broad Institute Genomics Platform"/>
            <consortium name="The Broad Institute Genome Sequencing Center for Infectious Disease"/>
            <person name="Wu L."/>
            <person name="Ma J."/>
        </authorList>
    </citation>
    <scope>NUCLEOTIDE SEQUENCE [LARGE SCALE GENOMIC DNA]</scope>
    <source>
        <strain evidence="9">KCTC 22814</strain>
    </source>
</reference>
<proteinExistence type="inferred from homology"/>
<feature type="transmembrane region" description="Helical" evidence="7">
    <location>
        <begin position="12"/>
        <end position="34"/>
    </location>
</feature>
<evidence type="ECO:0000256" key="2">
    <source>
        <dbReference type="ARBA" id="ARBA00007430"/>
    </source>
</evidence>